<dbReference type="RefSeq" id="WP_162389606.1">
    <property type="nucleotide sequence ID" value="NZ_CP045997.1"/>
</dbReference>
<reference evidence="1 2" key="1">
    <citation type="submission" date="2019-11" db="EMBL/GenBank/DDBJ databases">
        <title>Spirosoma endbachense sp. nov., isolated from a natural salt meadow.</title>
        <authorList>
            <person name="Rojas J."/>
            <person name="Ambika Manirajan B."/>
            <person name="Ratering S."/>
            <person name="Suarez C."/>
            <person name="Geissler-Plaum R."/>
            <person name="Schnell S."/>
        </authorList>
    </citation>
    <scope>NUCLEOTIDE SEQUENCE [LARGE SCALE GENOMIC DNA]</scope>
    <source>
        <strain evidence="1 2">I-24</strain>
    </source>
</reference>
<dbReference type="KEGG" id="senf:GJR95_31185"/>
<dbReference type="AlphaFoldDB" id="A0A6P1W4F4"/>
<dbReference type="Proteomes" id="UP000464577">
    <property type="component" value="Chromosome"/>
</dbReference>
<sequence length="190" mass="21712">MKKISTLFKKDPSDLSRVIAEVDPENAWALTSGMAYRKFDGTACAIIDGELYKRYDAKHGKPAPIGGIPCQDPDPITGHWPHWVRCDPNDPADQYFWEGWLNLGDGNRHYGTYELCGPKVKRNPEGFTTHFLIPHEAWPLVLTYSQRTFEFIQAFLFVLQVEGIVFHHPDGRMCKIRKTDFGFKREAAAL</sequence>
<dbReference type="EMBL" id="CP045997">
    <property type="protein sequence ID" value="QHV99202.1"/>
    <property type="molecule type" value="Genomic_DNA"/>
</dbReference>
<keyword evidence="2" id="KW-1185">Reference proteome</keyword>
<accession>A0A6P1W4F4</accession>
<proteinExistence type="predicted"/>
<evidence type="ECO:0000313" key="2">
    <source>
        <dbReference type="Proteomes" id="UP000464577"/>
    </source>
</evidence>
<gene>
    <name evidence="1" type="ORF">GJR95_31185</name>
</gene>
<organism evidence="1 2">
    <name type="scientific">Spirosoma endbachense</name>
    <dbReference type="NCBI Taxonomy" id="2666025"/>
    <lineage>
        <taxon>Bacteria</taxon>
        <taxon>Pseudomonadati</taxon>
        <taxon>Bacteroidota</taxon>
        <taxon>Cytophagia</taxon>
        <taxon>Cytophagales</taxon>
        <taxon>Cytophagaceae</taxon>
        <taxon>Spirosoma</taxon>
    </lineage>
</organism>
<name>A0A6P1W4F4_9BACT</name>
<protein>
    <submittedName>
        <fullName evidence="1">Uncharacterized protein</fullName>
    </submittedName>
</protein>
<evidence type="ECO:0000313" key="1">
    <source>
        <dbReference type="EMBL" id="QHV99202.1"/>
    </source>
</evidence>